<dbReference type="GO" id="GO:0051301">
    <property type="term" value="P:cell division"/>
    <property type="evidence" value="ECO:0007669"/>
    <property type="project" value="UniProtKB-KW"/>
</dbReference>
<dbReference type="RefSeq" id="WP_023276607.1">
    <property type="nucleotide sequence ID" value="NZ_CP097562.1"/>
</dbReference>
<comment type="subcellular location">
    <subcellularLocation>
        <location evidence="1 9 10">Cytoplasm</location>
    </subcellularLocation>
</comment>
<evidence type="ECO:0000259" key="12">
    <source>
        <dbReference type="Pfam" id="PF08245"/>
    </source>
</evidence>
<dbReference type="GO" id="GO:0005524">
    <property type="term" value="F:ATP binding"/>
    <property type="evidence" value="ECO:0007669"/>
    <property type="project" value="UniProtKB-UniRule"/>
</dbReference>
<dbReference type="GO" id="GO:0004326">
    <property type="term" value="F:tetrahydrofolylpolyglutamate synthase activity"/>
    <property type="evidence" value="ECO:0007669"/>
    <property type="project" value="InterPro"/>
</dbReference>
<dbReference type="GO" id="GO:0008360">
    <property type="term" value="P:regulation of cell shape"/>
    <property type="evidence" value="ECO:0007669"/>
    <property type="project" value="UniProtKB-KW"/>
</dbReference>
<reference evidence="13" key="1">
    <citation type="journal article" date="2014" name="Genome Announc.">
        <title>Draft genome sequences of the altered schaedler flora, a defined bacterial community from gnotobiotic mice.</title>
        <authorList>
            <person name="Wannemuehler M.J."/>
            <person name="Overstreet A.M."/>
            <person name="Ward D.V."/>
            <person name="Phillips G.J."/>
        </authorList>
    </citation>
    <scope>NUCLEOTIDE SEQUENCE</scope>
    <source>
        <strain evidence="13">ASF457</strain>
    </source>
</reference>
<dbReference type="GO" id="GO:0005737">
    <property type="term" value="C:cytoplasm"/>
    <property type="evidence" value="ECO:0007669"/>
    <property type="project" value="UniProtKB-SubCell"/>
</dbReference>
<reference evidence="13" key="3">
    <citation type="submission" date="2022-06" db="EMBL/GenBank/DDBJ databases">
        <title>Resources to Facilitate Use of the Altered Schaedler Flora (ASF) Mouse Model to Study Microbiome Function.</title>
        <authorList>
            <person name="Proctor A."/>
            <person name="Parvinroo S."/>
            <person name="Richie T."/>
            <person name="Jia X."/>
            <person name="Lee S.T.M."/>
            <person name="Karp P.D."/>
            <person name="Paley S."/>
            <person name="Kostic A.D."/>
            <person name="Pierre J.F."/>
            <person name="Wannemuehler M.J."/>
            <person name="Phillips G.J."/>
        </authorList>
    </citation>
    <scope>NUCLEOTIDE SEQUENCE</scope>
    <source>
        <strain evidence="13">ASF457</strain>
    </source>
</reference>
<keyword evidence="8 9" id="KW-0131">Cell cycle</keyword>
<dbReference type="InterPro" id="IPR004101">
    <property type="entry name" value="Mur_ligase_C"/>
</dbReference>
<organism evidence="13 14">
    <name type="scientific">Mucispirillum schaedleri ASF457</name>
    <dbReference type="NCBI Taxonomy" id="1379858"/>
    <lineage>
        <taxon>Bacteria</taxon>
        <taxon>Pseudomonadati</taxon>
        <taxon>Deferribacterota</taxon>
        <taxon>Deferribacteres</taxon>
        <taxon>Deferribacterales</taxon>
        <taxon>Mucispirillaceae</taxon>
        <taxon>Mucispirillum</taxon>
    </lineage>
</organism>
<evidence type="ECO:0000313" key="13">
    <source>
        <dbReference type="EMBL" id="USF24970.1"/>
    </source>
</evidence>
<keyword evidence="14" id="KW-1185">Reference proteome</keyword>
<dbReference type="GO" id="GO:0009252">
    <property type="term" value="P:peptidoglycan biosynthetic process"/>
    <property type="evidence" value="ECO:0007669"/>
    <property type="project" value="UniProtKB-UniRule"/>
</dbReference>
<dbReference type="InterPro" id="IPR005762">
    <property type="entry name" value="MurD"/>
</dbReference>
<accession>V2QDL5</accession>
<evidence type="ECO:0000256" key="2">
    <source>
        <dbReference type="ARBA" id="ARBA00004752"/>
    </source>
</evidence>
<keyword evidence="9 10" id="KW-0133">Cell shape</keyword>
<dbReference type="PROSITE" id="PS01011">
    <property type="entry name" value="FOLYLPOLYGLU_SYNT_1"/>
    <property type="match status" value="1"/>
</dbReference>
<dbReference type="GO" id="GO:0008764">
    <property type="term" value="F:UDP-N-acetylmuramoylalanine-D-glutamate ligase activity"/>
    <property type="evidence" value="ECO:0007669"/>
    <property type="project" value="UniProtKB-UniRule"/>
</dbReference>
<evidence type="ECO:0000256" key="3">
    <source>
        <dbReference type="ARBA" id="ARBA00022490"/>
    </source>
</evidence>
<dbReference type="SUPFAM" id="SSF53623">
    <property type="entry name" value="MurD-like peptide ligases, catalytic domain"/>
    <property type="match status" value="1"/>
</dbReference>
<keyword evidence="9 10" id="KW-0573">Peptidoglycan synthesis</keyword>
<dbReference type="Pfam" id="PF08245">
    <property type="entry name" value="Mur_ligase_M"/>
    <property type="match status" value="1"/>
</dbReference>
<evidence type="ECO:0000259" key="11">
    <source>
        <dbReference type="Pfam" id="PF02875"/>
    </source>
</evidence>
<dbReference type="OrthoDB" id="9809796at2"/>
<comment type="function">
    <text evidence="9 10">Cell wall formation. Catalyzes the addition of glutamate to the nucleotide precursor UDP-N-acetylmuramoyl-L-alanine (UMA).</text>
</comment>
<keyword evidence="3 9" id="KW-0963">Cytoplasm</keyword>
<sequence length="419" mass="46969">MKAAIIGYGKSGAAAEKLLRLKCFESIDIFDDKNEKYADIAEYKNEYDLICVSPGIDLNKYTNICGNITSEIELAYEEMNKNAKIIAITGTNGKSTTTHITAQIINNAGLKAAACGNIGYPYGMAVLEKDADVYVIELSSFQIELLKKFNAVSGCIINVTQDHLDRYKTMDKYYKAKLMLLDFIDKDGLFVTNTDEIIKAEVQKHNIKTTYIDDDLINYPKYNGKILDFGKFKIDTSKFKLFGKHNLINLSYALTMADKVCDFKGDVSDLLENLTSMPHRTELIAETGGVKWINDSKATNVDSVYTALQSIEKPSILLIGGRDKKSDYKPLVDLINKNISKVCYFGEAADLIKNQISSFLKDVEEECFDSLKNCIKTLAENTKSGTTVLLSPACTSFDEFKSYEDRGVKFKEYVLEYTK</sequence>
<keyword evidence="6 9" id="KW-0547">Nucleotide-binding</keyword>
<dbReference type="InterPro" id="IPR036565">
    <property type="entry name" value="Mur-like_cat_sf"/>
</dbReference>
<dbReference type="EMBL" id="CP097562">
    <property type="protein sequence ID" value="USF24970.1"/>
    <property type="molecule type" value="Genomic_DNA"/>
</dbReference>
<feature type="domain" description="Mur ligase central" evidence="12">
    <location>
        <begin position="88"/>
        <end position="256"/>
    </location>
</feature>
<evidence type="ECO:0000256" key="10">
    <source>
        <dbReference type="RuleBase" id="RU003664"/>
    </source>
</evidence>
<dbReference type="Gene3D" id="3.90.190.20">
    <property type="entry name" value="Mur ligase, C-terminal domain"/>
    <property type="match status" value="1"/>
</dbReference>
<dbReference type="InterPro" id="IPR036615">
    <property type="entry name" value="Mur_ligase_C_dom_sf"/>
</dbReference>
<dbReference type="PANTHER" id="PTHR43692">
    <property type="entry name" value="UDP-N-ACETYLMURAMOYLALANINE--D-GLUTAMATE LIGASE"/>
    <property type="match status" value="1"/>
</dbReference>
<evidence type="ECO:0000256" key="9">
    <source>
        <dbReference type="HAMAP-Rule" id="MF_00639"/>
    </source>
</evidence>
<dbReference type="SUPFAM" id="SSF53244">
    <property type="entry name" value="MurD-like peptide ligases, peptide-binding domain"/>
    <property type="match status" value="1"/>
</dbReference>
<dbReference type="EC" id="6.3.2.9" evidence="9 10"/>
<dbReference type="AlphaFoldDB" id="V2QDL5"/>
<name>V2QDL5_9BACT</name>
<protein>
    <recommendedName>
        <fullName evidence="9 10">UDP-N-acetylmuramoylalanine--D-glutamate ligase</fullName>
        <ecNumber evidence="9 10">6.3.2.9</ecNumber>
    </recommendedName>
    <alternativeName>
        <fullName evidence="9">D-glutamic acid-adding enzyme</fullName>
    </alternativeName>
    <alternativeName>
        <fullName evidence="9">UDP-N-acetylmuramoyl-L-alanyl-D-glutamate synthetase</fullName>
    </alternativeName>
</protein>
<evidence type="ECO:0000256" key="4">
    <source>
        <dbReference type="ARBA" id="ARBA00022598"/>
    </source>
</evidence>
<gene>
    <name evidence="9 13" type="primary">murD</name>
    <name evidence="13" type="ORF">N508_002065</name>
</gene>
<dbReference type="Proteomes" id="UP000017429">
    <property type="component" value="Chromosome"/>
</dbReference>
<reference evidence="13" key="2">
    <citation type="submission" date="2022-05" db="EMBL/GenBank/DDBJ databases">
        <authorList>
            <person name="Proctor A.L."/>
            <person name="Phillips G.J."/>
            <person name="Wannemuehler M.J."/>
        </authorList>
    </citation>
    <scope>NUCLEOTIDE SEQUENCE</scope>
    <source>
        <strain evidence="13">ASF457</strain>
    </source>
</reference>
<keyword evidence="9 10" id="KW-0961">Cell wall biogenesis/degradation</keyword>
<dbReference type="Pfam" id="PF02875">
    <property type="entry name" value="Mur_ligase_C"/>
    <property type="match status" value="1"/>
</dbReference>
<dbReference type="NCBIfam" id="TIGR01087">
    <property type="entry name" value="murD"/>
    <property type="match status" value="1"/>
</dbReference>
<dbReference type="GO" id="GO:0071555">
    <property type="term" value="P:cell wall organization"/>
    <property type="evidence" value="ECO:0007669"/>
    <property type="project" value="UniProtKB-KW"/>
</dbReference>
<evidence type="ECO:0000256" key="5">
    <source>
        <dbReference type="ARBA" id="ARBA00022618"/>
    </source>
</evidence>
<evidence type="ECO:0000256" key="1">
    <source>
        <dbReference type="ARBA" id="ARBA00004496"/>
    </source>
</evidence>
<dbReference type="InterPro" id="IPR018109">
    <property type="entry name" value="Folylpolyglutamate_synth_CS"/>
</dbReference>
<evidence type="ECO:0000256" key="8">
    <source>
        <dbReference type="ARBA" id="ARBA00023306"/>
    </source>
</evidence>
<dbReference type="InterPro" id="IPR013221">
    <property type="entry name" value="Mur_ligase_cen"/>
</dbReference>
<evidence type="ECO:0000256" key="7">
    <source>
        <dbReference type="ARBA" id="ARBA00022840"/>
    </source>
</evidence>
<comment type="pathway">
    <text evidence="2 9 10">Cell wall biogenesis; peptidoglycan biosynthesis.</text>
</comment>
<feature type="binding site" evidence="9">
    <location>
        <begin position="90"/>
        <end position="96"/>
    </location>
    <ligand>
        <name>ATP</name>
        <dbReference type="ChEBI" id="CHEBI:30616"/>
    </ligand>
</feature>
<keyword evidence="5 9" id="KW-0132">Cell division</keyword>
<proteinExistence type="inferred from homology"/>
<keyword evidence="7 9" id="KW-0067">ATP-binding</keyword>
<comment type="similarity">
    <text evidence="9">Belongs to the MurCDEF family.</text>
</comment>
<evidence type="ECO:0000256" key="6">
    <source>
        <dbReference type="ARBA" id="ARBA00022741"/>
    </source>
</evidence>
<dbReference type="HAMAP" id="MF_00639">
    <property type="entry name" value="MurD"/>
    <property type="match status" value="1"/>
</dbReference>
<evidence type="ECO:0000313" key="14">
    <source>
        <dbReference type="Proteomes" id="UP000017429"/>
    </source>
</evidence>
<keyword evidence="4 9" id="KW-0436">Ligase</keyword>
<dbReference type="eggNOG" id="COG0771">
    <property type="taxonomic scope" value="Bacteria"/>
</dbReference>
<comment type="catalytic activity">
    <reaction evidence="9 10">
        <text>UDP-N-acetyl-alpha-D-muramoyl-L-alanine + D-glutamate + ATP = UDP-N-acetyl-alpha-D-muramoyl-L-alanyl-D-glutamate + ADP + phosphate + H(+)</text>
        <dbReference type="Rhea" id="RHEA:16429"/>
        <dbReference type="ChEBI" id="CHEBI:15378"/>
        <dbReference type="ChEBI" id="CHEBI:29986"/>
        <dbReference type="ChEBI" id="CHEBI:30616"/>
        <dbReference type="ChEBI" id="CHEBI:43474"/>
        <dbReference type="ChEBI" id="CHEBI:83898"/>
        <dbReference type="ChEBI" id="CHEBI:83900"/>
        <dbReference type="ChEBI" id="CHEBI:456216"/>
        <dbReference type="EC" id="6.3.2.9"/>
    </reaction>
</comment>
<dbReference type="Gene3D" id="3.40.1190.10">
    <property type="entry name" value="Mur-like, catalytic domain"/>
    <property type="match status" value="1"/>
</dbReference>
<dbReference type="KEGG" id="msch:N508_002065"/>
<feature type="domain" description="Mur ligase C-terminal" evidence="11">
    <location>
        <begin position="279"/>
        <end position="394"/>
    </location>
</feature>
<dbReference type="PANTHER" id="PTHR43692:SF1">
    <property type="entry name" value="UDP-N-ACETYLMURAMOYLALANINE--D-GLUTAMATE LIGASE"/>
    <property type="match status" value="1"/>
</dbReference>